<evidence type="ECO:0000256" key="1">
    <source>
        <dbReference type="ARBA" id="ARBA00022723"/>
    </source>
</evidence>
<evidence type="ECO:0000313" key="9">
    <source>
        <dbReference type="Ensembl" id="ENSXETP00000117385"/>
    </source>
</evidence>
<name>A0A803KAD8_XENTR</name>
<dbReference type="InParanoid" id="A0A803KAD8"/>
<feature type="transmembrane region" description="Helical" evidence="7">
    <location>
        <begin position="7"/>
        <end position="26"/>
    </location>
</feature>
<keyword evidence="7" id="KW-0472">Membrane</keyword>
<accession>A0A803KAD8</accession>
<feature type="compositionally biased region" description="Polar residues" evidence="6">
    <location>
        <begin position="251"/>
        <end position="263"/>
    </location>
</feature>
<feature type="compositionally biased region" description="Polar residues" evidence="6">
    <location>
        <begin position="130"/>
        <end position="142"/>
    </location>
</feature>
<reference evidence="9" key="1">
    <citation type="journal article" date="2010" name="Science">
        <title>The genome of the Western clawed frog Xenopus tropicalis.</title>
        <authorList>
            <person name="Hellsten U."/>
            <person name="Harland R.M."/>
            <person name="Gilchrist M.J."/>
            <person name="Hendrix D."/>
            <person name="Jurka J."/>
            <person name="Kapitonov V."/>
            <person name="Ovcharenko I."/>
            <person name="Putnam N.H."/>
            <person name="Shu S."/>
            <person name="Taher L."/>
            <person name="Blitz I.L."/>
            <person name="Blumberg B."/>
            <person name="Dichmann D.S."/>
            <person name="Dubchak I."/>
            <person name="Amaya E."/>
            <person name="Detter J.C."/>
            <person name="Fletcher R."/>
            <person name="Gerhard D.S."/>
            <person name="Goodstein D."/>
            <person name="Graves T."/>
            <person name="Grigoriev I.V."/>
            <person name="Grimwood J."/>
            <person name="Kawashima T."/>
            <person name="Lindquist E."/>
            <person name="Lucas S.M."/>
            <person name="Mead P.E."/>
            <person name="Mitros T."/>
            <person name="Ogino H."/>
            <person name="Ohta Y."/>
            <person name="Poliakov A.V."/>
            <person name="Pollet N."/>
            <person name="Robert J."/>
            <person name="Salamov A."/>
            <person name="Sater A.K."/>
            <person name="Schmutz J."/>
            <person name="Terry A."/>
            <person name="Vize P.D."/>
            <person name="Warren W.C."/>
            <person name="Wells D."/>
            <person name="Wills A."/>
            <person name="Wilson R.K."/>
            <person name="Zimmerman L.B."/>
            <person name="Zorn A.M."/>
            <person name="Grainger R."/>
            <person name="Grammer T."/>
            <person name="Khokha M.K."/>
            <person name="Richardson P.M."/>
            <person name="Rokhsar D.S."/>
        </authorList>
    </citation>
    <scope>NUCLEOTIDE SEQUENCE [LARGE SCALE GENOMIC DNA]</scope>
    <source>
        <strain evidence="9">Nigerian</strain>
    </source>
</reference>
<keyword evidence="2 5" id="KW-0863">Zinc-finger</keyword>
<keyword evidence="7" id="KW-1133">Transmembrane helix</keyword>
<feature type="domain" description="THAP-type" evidence="8">
    <location>
        <begin position="25"/>
        <end position="122"/>
    </location>
</feature>
<dbReference type="Ensembl" id="ENSXETT00000114340">
    <property type="protein sequence ID" value="ENSXETP00000117385"/>
    <property type="gene ID" value="ENSXETG00000046739"/>
</dbReference>
<evidence type="ECO:0000256" key="4">
    <source>
        <dbReference type="ARBA" id="ARBA00023125"/>
    </source>
</evidence>
<dbReference type="GO" id="GO:0003677">
    <property type="term" value="F:DNA binding"/>
    <property type="evidence" value="ECO:0007669"/>
    <property type="project" value="UniProtKB-UniRule"/>
</dbReference>
<dbReference type="PANTHER" id="PTHR31751">
    <property type="entry name" value="SI:CH211-108C17.2-RELATED-RELATED"/>
    <property type="match status" value="1"/>
</dbReference>
<protein>
    <recommendedName>
        <fullName evidence="8">THAP-type domain-containing protein</fullName>
    </recommendedName>
</protein>
<evidence type="ECO:0000256" key="3">
    <source>
        <dbReference type="ARBA" id="ARBA00022833"/>
    </source>
</evidence>
<dbReference type="GeneTree" id="ENSGT00940000164945"/>
<dbReference type="PROSITE" id="PS50950">
    <property type="entry name" value="ZF_THAP"/>
    <property type="match status" value="1"/>
</dbReference>
<sequence length="773" mass="89109">MLILGTCLYIYIYIFFFFFSPVAIMPSCIVRGCFHCSGKKSSTGIIMHTFPSCLLKIKRWLRQIVQHTNQDFGDIDCFAEKIFNMKNSNSYRVCSAHFTNESYKLQKGKRRSLKADATPTSFKIPITNVHRNNASSSNSEQHPSVAPTQAAKVDKAVQWPEYEFNTEGEQWKVEHDHVYETQPRIIQSTPMKRFQHPQPSVDVGSLNDFERDILTDSMSPNLHSSVHDDLSCTVTSNYSRASDTEYIPENDGTNESSVTDTSTVVEEDEQSFVKERKFIVFESCLDSLIRKLTCSFECNNKNLCNAPFIEIKKHCQGTFVSISVACLNGHSYTLWKSQPCIGRMAVGNVLSCAALLYSGCNFYKVRDMFGLLGLQFISHNTFYRYQREVLFPVIDVHWQQEQKRLHDAFNGIELCLAGDGQCDSPGYSAKYCVYSFMEVNTKRIVDFEVVQVTEAKTSPAMEKLGFTKCLERILAGAYKVRTIATDRHPGIIKLMRDEYKDEGIAHEFDLWHYAKSLKKRLFAASKKKNCGDIAEWIPAITNHLWWSSSKCEGDLRMLRERWQSVLMHISDQHEWDHGIMYHACTHKKYTDEERSQRPWIEKDSQAYLSLAEVVLSKNMTKDLEHMAHFRHTGALEVYHSFSLKYRPKRIHFKMDGMEARTKLAALAHNANVHRERSRVRCAGEGRDPVGSLRHKLVFPKFKKKWVTKVLYEPTTNEHIMPMLVDVLKLLQGKLSHSWDSRNSTMPDNIATVQRPDKSLAVQQHMSRFQDRDM</sequence>
<dbReference type="SUPFAM" id="SSF57716">
    <property type="entry name" value="Glucocorticoid receptor-like (DNA-binding domain)"/>
    <property type="match status" value="1"/>
</dbReference>
<evidence type="ECO:0000256" key="6">
    <source>
        <dbReference type="SAM" id="MobiDB-lite"/>
    </source>
</evidence>
<keyword evidence="4 5" id="KW-0238">DNA-binding</keyword>
<dbReference type="PANTHER" id="PTHR31751:SF35">
    <property type="entry name" value="RNA PSEUDOURIDYLATE SYNTHASE DOMAIN-CONTAINING PROTEIN 1 ISOFORM X1"/>
    <property type="match status" value="1"/>
</dbReference>
<feature type="region of interest" description="Disordered" evidence="6">
    <location>
        <begin position="130"/>
        <end position="150"/>
    </location>
</feature>
<dbReference type="AlphaFoldDB" id="A0A803KAD8"/>
<keyword evidence="7" id="KW-0812">Transmembrane</keyword>
<dbReference type="SMART" id="SM00980">
    <property type="entry name" value="THAP"/>
    <property type="match status" value="1"/>
</dbReference>
<evidence type="ECO:0000256" key="2">
    <source>
        <dbReference type="ARBA" id="ARBA00022771"/>
    </source>
</evidence>
<keyword evidence="3" id="KW-0862">Zinc</keyword>
<reference evidence="9" key="2">
    <citation type="submission" date="2021-03" db="UniProtKB">
        <authorList>
            <consortium name="Ensembl"/>
        </authorList>
    </citation>
    <scope>IDENTIFICATION</scope>
</reference>
<dbReference type="Pfam" id="PF05485">
    <property type="entry name" value="THAP"/>
    <property type="match status" value="1"/>
</dbReference>
<dbReference type="InterPro" id="IPR006612">
    <property type="entry name" value="THAP_Znf"/>
</dbReference>
<evidence type="ECO:0000259" key="8">
    <source>
        <dbReference type="PROSITE" id="PS50950"/>
    </source>
</evidence>
<evidence type="ECO:0000256" key="7">
    <source>
        <dbReference type="SAM" id="Phobius"/>
    </source>
</evidence>
<proteinExistence type="predicted"/>
<feature type="region of interest" description="Disordered" evidence="6">
    <location>
        <begin position="243"/>
        <end position="263"/>
    </location>
</feature>
<organism evidence="9">
    <name type="scientific">Xenopus tropicalis</name>
    <name type="common">Western clawed frog</name>
    <name type="synonym">Silurana tropicalis</name>
    <dbReference type="NCBI Taxonomy" id="8364"/>
    <lineage>
        <taxon>Eukaryota</taxon>
        <taxon>Metazoa</taxon>
        <taxon>Chordata</taxon>
        <taxon>Craniata</taxon>
        <taxon>Vertebrata</taxon>
        <taxon>Euteleostomi</taxon>
        <taxon>Amphibia</taxon>
        <taxon>Batrachia</taxon>
        <taxon>Anura</taxon>
        <taxon>Pipoidea</taxon>
        <taxon>Pipidae</taxon>
        <taxon>Xenopodinae</taxon>
        <taxon>Xenopus</taxon>
        <taxon>Silurana</taxon>
    </lineage>
</organism>
<evidence type="ECO:0000256" key="5">
    <source>
        <dbReference type="PROSITE-ProRule" id="PRU00309"/>
    </source>
</evidence>
<dbReference type="GO" id="GO:0008270">
    <property type="term" value="F:zinc ion binding"/>
    <property type="evidence" value="ECO:0007669"/>
    <property type="project" value="UniProtKB-KW"/>
</dbReference>
<keyword evidence="1" id="KW-0479">Metal-binding</keyword>